<dbReference type="SMART" id="SM00387">
    <property type="entry name" value="HATPase_c"/>
    <property type="match status" value="1"/>
</dbReference>
<dbReference type="Gene3D" id="1.10.287.130">
    <property type="match status" value="1"/>
</dbReference>
<dbReference type="EMBL" id="AORV01000033">
    <property type="protein sequence ID" value="EMS71775.1"/>
    <property type="molecule type" value="Genomic_DNA"/>
</dbReference>
<comment type="catalytic activity">
    <reaction evidence="1">
        <text>ATP + protein L-histidine = ADP + protein N-phospho-L-histidine.</text>
        <dbReference type="EC" id="2.7.13.3"/>
    </reaction>
</comment>
<evidence type="ECO:0000256" key="3">
    <source>
        <dbReference type="ARBA" id="ARBA00012438"/>
    </source>
</evidence>
<keyword evidence="4" id="KW-0597">Phosphoprotein</keyword>
<evidence type="ECO:0000256" key="4">
    <source>
        <dbReference type="ARBA" id="ARBA00022553"/>
    </source>
</evidence>
<dbReference type="InterPro" id="IPR005467">
    <property type="entry name" value="His_kinase_dom"/>
</dbReference>
<keyword evidence="10" id="KW-1185">Reference proteome</keyword>
<keyword evidence="7" id="KW-0902">Two-component regulatory system</keyword>
<dbReference type="InterPro" id="IPR004358">
    <property type="entry name" value="Sig_transdc_His_kin-like_C"/>
</dbReference>
<dbReference type="PATRIC" id="fig|1195236.3.peg.2631"/>
<dbReference type="PANTHER" id="PTHR42878">
    <property type="entry name" value="TWO-COMPONENT HISTIDINE KINASE"/>
    <property type="match status" value="1"/>
</dbReference>
<proteinExistence type="predicted"/>
<organism evidence="9 10">
    <name type="scientific">Ruminiclostridium cellobioparum subsp. termitidis CT1112</name>
    <dbReference type="NCBI Taxonomy" id="1195236"/>
    <lineage>
        <taxon>Bacteria</taxon>
        <taxon>Bacillati</taxon>
        <taxon>Bacillota</taxon>
        <taxon>Clostridia</taxon>
        <taxon>Eubacteriales</taxon>
        <taxon>Oscillospiraceae</taxon>
        <taxon>Ruminiclostridium</taxon>
    </lineage>
</organism>
<dbReference type="InterPro" id="IPR050351">
    <property type="entry name" value="BphY/WalK/GraS-like"/>
</dbReference>
<dbReference type="AlphaFoldDB" id="S0FIH2"/>
<dbReference type="FunFam" id="3.30.565.10:FF:000006">
    <property type="entry name" value="Sensor histidine kinase WalK"/>
    <property type="match status" value="1"/>
</dbReference>
<dbReference type="Proteomes" id="UP000014155">
    <property type="component" value="Unassembled WGS sequence"/>
</dbReference>
<feature type="domain" description="Histidine kinase" evidence="8">
    <location>
        <begin position="40"/>
        <end position="256"/>
    </location>
</feature>
<dbReference type="InterPro" id="IPR003594">
    <property type="entry name" value="HATPase_dom"/>
</dbReference>
<dbReference type="PRINTS" id="PR00344">
    <property type="entry name" value="BCTRLSENSOR"/>
</dbReference>
<dbReference type="GO" id="GO:0000156">
    <property type="term" value="F:phosphorelay response regulator activity"/>
    <property type="evidence" value="ECO:0007669"/>
    <property type="project" value="TreeGrafter"/>
</dbReference>
<dbReference type="SUPFAM" id="SSF47384">
    <property type="entry name" value="Homodimeric domain of signal transducing histidine kinase"/>
    <property type="match status" value="1"/>
</dbReference>
<accession>S0FIH2</accession>
<dbReference type="SUPFAM" id="SSF55874">
    <property type="entry name" value="ATPase domain of HSP90 chaperone/DNA topoisomerase II/histidine kinase"/>
    <property type="match status" value="1"/>
</dbReference>
<dbReference type="eggNOG" id="COG4251">
    <property type="taxonomic scope" value="Bacteria"/>
</dbReference>
<reference evidence="9 10" key="1">
    <citation type="journal article" date="2013" name="Genome Announc.">
        <title>Draft Genome Sequence of the Cellulolytic, Mesophilic, Anaerobic Bacterium Clostridium termitidis Strain CT1112 (DSM 5398).</title>
        <authorList>
            <person name="Lal S."/>
            <person name="Ramachandran U."/>
            <person name="Zhang X."/>
            <person name="Munir R."/>
            <person name="Sparling R."/>
            <person name="Levin D.B."/>
        </authorList>
    </citation>
    <scope>NUCLEOTIDE SEQUENCE [LARGE SCALE GENOMIC DNA]</scope>
    <source>
        <strain evidence="9 10">CT1112</strain>
    </source>
</reference>
<evidence type="ECO:0000256" key="2">
    <source>
        <dbReference type="ARBA" id="ARBA00004370"/>
    </source>
</evidence>
<gene>
    <name evidence="9" type="ORF">CTER_2322</name>
</gene>
<sequence>MISINNKDNSDIKNLNNLDFQEIASRLQISNNELHAFNYTISHEIKAPVRAIDGYARIFIEDYKNTVAQEGIELIQNIRGICSDTLILINKLLEYTRFTDFEPILEALDLKEMVKAVFDELVIGYSKNQKMILRFEDDIPFILADKVLMKQVITNIISNSLKFTRNVDIGIITVGYLLVNNENRFYIRDNGVGFDMKFSENLFGMFQRMHSINDFEGSGVGLAIVKKIIEKSGGRVWITGEVGIGACVYFTISQENILK</sequence>
<evidence type="ECO:0000256" key="5">
    <source>
        <dbReference type="ARBA" id="ARBA00022679"/>
    </source>
</evidence>
<keyword evidence="5" id="KW-0808">Transferase</keyword>
<protein>
    <recommendedName>
        <fullName evidence="3">histidine kinase</fullName>
        <ecNumber evidence="3">2.7.13.3</ecNumber>
    </recommendedName>
</protein>
<name>S0FIH2_RUMCE</name>
<dbReference type="GO" id="GO:0016020">
    <property type="term" value="C:membrane"/>
    <property type="evidence" value="ECO:0007669"/>
    <property type="project" value="UniProtKB-SubCell"/>
</dbReference>
<dbReference type="CDD" id="cd00082">
    <property type="entry name" value="HisKA"/>
    <property type="match status" value="1"/>
</dbReference>
<evidence type="ECO:0000256" key="6">
    <source>
        <dbReference type="ARBA" id="ARBA00022777"/>
    </source>
</evidence>
<dbReference type="GO" id="GO:0030295">
    <property type="term" value="F:protein kinase activator activity"/>
    <property type="evidence" value="ECO:0007669"/>
    <property type="project" value="TreeGrafter"/>
</dbReference>
<evidence type="ECO:0000259" key="8">
    <source>
        <dbReference type="PROSITE" id="PS50109"/>
    </source>
</evidence>
<dbReference type="PROSITE" id="PS50109">
    <property type="entry name" value="HIS_KIN"/>
    <property type="match status" value="1"/>
</dbReference>
<dbReference type="STRING" id="1195236.CTER_2322"/>
<dbReference type="EC" id="2.7.13.3" evidence="3"/>
<dbReference type="InterPro" id="IPR036890">
    <property type="entry name" value="HATPase_C_sf"/>
</dbReference>
<evidence type="ECO:0000256" key="7">
    <source>
        <dbReference type="ARBA" id="ARBA00023012"/>
    </source>
</evidence>
<keyword evidence="6 9" id="KW-0418">Kinase</keyword>
<evidence type="ECO:0000256" key="1">
    <source>
        <dbReference type="ARBA" id="ARBA00000085"/>
    </source>
</evidence>
<comment type="caution">
    <text evidence="9">The sequence shown here is derived from an EMBL/GenBank/DDBJ whole genome shotgun (WGS) entry which is preliminary data.</text>
</comment>
<dbReference type="PANTHER" id="PTHR42878:SF15">
    <property type="entry name" value="BACTERIOPHYTOCHROME"/>
    <property type="match status" value="1"/>
</dbReference>
<dbReference type="Pfam" id="PF02518">
    <property type="entry name" value="HATPase_c"/>
    <property type="match status" value="1"/>
</dbReference>
<evidence type="ECO:0000313" key="10">
    <source>
        <dbReference type="Proteomes" id="UP000014155"/>
    </source>
</evidence>
<evidence type="ECO:0000313" key="9">
    <source>
        <dbReference type="EMBL" id="EMS71775.1"/>
    </source>
</evidence>
<dbReference type="RefSeq" id="WP_004625756.1">
    <property type="nucleotide sequence ID" value="NZ_AORV01000033.1"/>
</dbReference>
<dbReference type="InterPro" id="IPR003661">
    <property type="entry name" value="HisK_dim/P_dom"/>
</dbReference>
<dbReference type="InterPro" id="IPR036097">
    <property type="entry name" value="HisK_dim/P_sf"/>
</dbReference>
<dbReference type="Gene3D" id="3.30.565.10">
    <property type="entry name" value="Histidine kinase-like ATPase, C-terminal domain"/>
    <property type="match status" value="1"/>
</dbReference>
<comment type="subcellular location">
    <subcellularLocation>
        <location evidence="2">Membrane</location>
    </subcellularLocation>
</comment>
<dbReference type="GO" id="GO:0007234">
    <property type="term" value="P:osmosensory signaling via phosphorelay pathway"/>
    <property type="evidence" value="ECO:0007669"/>
    <property type="project" value="TreeGrafter"/>
</dbReference>
<dbReference type="GO" id="GO:0000155">
    <property type="term" value="F:phosphorelay sensor kinase activity"/>
    <property type="evidence" value="ECO:0007669"/>
    <property type="project" value="InterPro"/>
</dbReference>